<dbReference type="Pfam" id="PF00984">
    <property type="entry name" value="UDPG_MGDP_dh"/>
    <property type="match status" value="1"/>
</dbReference>
<dbReference type="Gene3D" id="3.40.50.720">
    <property type="entry name" value="NAD(P)-binding Rossmann-like Domain"/>
    <property type="match status" value="2"/>
</dbReference>
<accession>A0A926KQD9</accession>
<evidence type="ECO:0000313" key="5">
    <source>
        <dbReference type="Proteomes" id="UP000650466"/>
    </source>
</evidence>
<reference evidence="4" key="1">
    <citation type="submission" date="2020-09" db="EMBL/GenBank/DDBJ databases">
        <title>Draft Genome Sequence of Paenibacillus sp. WST5.</title>
        <authorList>
            <person name="Bao Z."/>
        </authorList>
    </citation>
    <scope>NUCLEOTIDE SEQUENCE</scope>
    <source>
        <strain evidence="4">WST5</strain>
    </source>
</reference>
<dbReference type="GO" id="GO:0016616">
    <property type="term" value="F:oxidoreductase activity, acting on the CH-OH group of donors, NAD or NADP as acceptor"/>
    <property type="evidence" value="ECO:0007669"/>
    <property type="project" value="InterPro"/>
</dbReference>
<dbReference type="RefSeq" id="WP_188175925.1">
    <property type="nucleotide sequence ID" value="NZ_JACVVD010000006.1"/>
</dbReference>
<dbReference type="GO" id="GO:0051287">
    <property type="term" value="F:NAD binding"/>
    <property type="evidence" value="ECO:0007669"/>
    <property type="project" value="InterPro"/>
</dbReference>
<dbReference type="SUPFAM" id="SSF51735">
    <property type="entry name" value="NAD(P)-binding Rossmann-fold domains"/>
    <property type="match status" value="1"/>
</dbReference>
<dbReference type="PANTHER" id="PTHR43750:SF3">
    <property type="entry name" value="UDP-GLUCOSE 6-DEHYDROGENASE TUAD"/>
    <property type="match status" value="1"/>
</dbReference>
<sequence length="262" mass="29153">MRVGIIGYGHVGKAIHALFPSAAIYDEPMQIGSKAVVNESDVVFVCVPTPPRQDGTCDTSIVEEVIAWLAAKVIVIRSTVPVGFTDQQKEATGKRIVFQPEYYGETVDHPFADLHYRTWLTFGGAAEDVRLVIGAYQQVYNAEVRIRITDAKTAELAKYMENCFLALKVTFCNEFFDIAGAHGIDYNELREVWLEDPRIGRSHTFVYEEKRGYAGKCLPKDVSALIGLAEEKGVNVDLMKSVDKRNCDFRARAMSGDSCNKA</sequence>
<gene>
    <name evidence="4" type="ORF">ICC18_18650</name>
</gene>
<proteinExistence type="inferred from homology"/>
<evidence type="ECO:0008006" key="6">
    <source>
        <dbReference type="Google" id="ProtNLM"/>
    </source>
</evidence>
<keyword evidence="5" id="KW-1185">Reference proteome</keyword>
<name>A0A926KQD9_9BACL</name>
<dbReference type="InterPro" id="IPR001732">
    <property type="entry name" value="UDP-Glc/GDP-Man_DH_N"/>
</dbReference>
<evidence type="ECO:0000259" key="2">
    <source>
        <dbReference type="Pfam" id="PF00984"/>
    </source>
</evidence>
<feature type="domain" description="UDP-glucose/GDP-mannose dehydrogenase dimerisation" evidence="2">
    <location>
        <begin position="152"/>
        <end position="246"/>
    </location>
</feature>
<evidence type="ECO:0000256" key="1">
    <source>
        <dbReference type="ARBA" id="ARBA00006601"/>
    </source>
</evidence>
<comment type="caution">
    <text evidence="4">The sequence shown here is derived from an EMBL/GenBank/DDBJ whole genome shotgun (WGS) entry which is preliminary data.</text>
</comment>
<feature type="domain" description="UDP-glucose/GDP-mannose dehydrogenase N-terminal" evidence="3">
    <location>
        <begin position="35"/>
        <end position="89"/>
    </location>
</feature>
<dbReference type="InterPro" id="IPR008927">
    <property type="entry name" value="6-PGluconate_DH-like_C_sf"/>
</dbReference>
<evidence type="ECO:0000313" key="4">
    <source>
        <dbReference type="EMBL" id="MBD0382142.1"/>
    </source>
</evidence>
<dbReference type="PANTHER" id="PTHR43750">
    <property type="entry name" value="UDP-GLUCOSE 6-DEHYDROGENASE TUAD"/>
    <property type="match status" value="1"/>
</dbReference>
<dbReference type="Pfam" id="PF03721">
    <property type="entry name" value="UDPG_MGDP_dh_N"/>
    <property type="match status" value="1"/>
</dbReference>
<comment type="similarity">
    <text evidence="1">Belongs to the UDP-glucose/GDP-mannose dehydrogenase family.</text>
</comment>
<organism evidence="4 5">
    <name type="scientific">Paenibacillus sedimenti</name>
    <dbReference type="NCBI Taxonomy" id="2770274"/>
    <lineage>
        <taxon>Bacteria</taxon>
        <taxon>Bacillati</taxon>
        <taxon>Bacillota</taxon>
        <taxon>Bacilli</taxon>
        <taxon>Bacillales</taxon>
        <taxon>Paenibacillaceae</taxon>
        <taxon>Paenibacillus</taxon>
    </lineage>
</organism>
<dbReference type="SUPFAM" id="SSF48179">
    <property type="entry name" value="6-phosphogluconate dehydrogenase C-terminal domain-like"/>
    <property type="match status" value="1"/>
</dbReference>
<dbReference type="EMBL" id="JACVVD010000006">
    <property type="protein sequence ID" value="MBD0382142.1"/>
    <property type="molecule type" value="Genomic_DNA"/>
</dbReference>
<dbReference type="InterPro" id="IPR014026">
    <property type="entry name" value="UDP-Glc/GDP-Man_DH_dimer"/>
</dbReference>
<dbReference type="AlphaFoldDB" id="A0A926KQD9"/>
<dbReference type="Gene3D" id="1.20.5.100">
    <property type="entry name" value="Cytochrome c1, transmembrane anchor, C-terminal"/>
    <property type="match status" value="1"/>
</dbReference>
<dbReference type="Proteomes" id="UP000650466">
    <property type="component" value="Unassembled WGS sequence"/>
</dbReference>
<protein>
    <recommendedName>
        <fullName evidence="6">UDP-glucose/GDP-mannose dehydrogenase family protein</fullName>
    </recommendedName>
</protein>
<evidence type="ECO:0000259" key="3">
    <source>
        <dbReference type="Pfam" id="PF03721"/>
    </source>
</evidence>
<dbReference type="InterPro" id="IPR036291">
    <property type="entry name" value="NAD(P)-bd_dom_sf"/>
</dbReference>